<dbReference type="SUPFAM" id="SSF53474">
    <property type="entry name" value="alpha/beta-Hydrolases"/>
    <property type="match status" value="1"/>
</dbReference>
<accession>A0ABT8ZYT0</accession>
<evidence type="ECO:0000313" key="3">
    <source>
        <dbReference type="Proteomes" id="UP001176468"/>
    </source>
</evidence>
<keyword evidence="2" id="KW-0378">Hydrolase</keyword>
<sequence length="292" mass="30607">MRRWRMRWWLPPLVLVALFGWGIWSVGGRLTAATNAAVPPLPAPAQVVRIASDPGITLAASYWPAPPKAPAVLLLHGNGGNRDNLTPLATWLSAQGYGVLAIDFRGHGASTPAIKSFGLTESADAHAALAWLKARHPGSATAAIGISLGGAAALLGPRGPLPVDALVLEGVYPDIRHAIYNRVASVGGKGMAAVIEPLLSVQALPRYGVWPSAISPVTAARQVRVPVLVVGGGADVFTPPAETRALFDALHRNGELTFLPGASHGMIVAANDTDPLRARIGAFLERYLRRKA</sequence>
<evidence type="ECO:0000313" key="2">
    <source>
        <dbReference type="EMBL" id="MDO7841612.1"/>
    </source>
</evidence>
<feature type="domain" description="Serine aminopeptidase S33" evidence="1">
    <location>
        <begin position="70"/>
        <end position="186"/>
    </location>
</feature>
<dbReference type="Proteomes" id="UP001176468">
    <property type="component" value="Unassembled WGS sequence"/>
</dbReference>
<dbReference type="InterPro" id="IPR022742">
    <property type="entry name" value="Hydrolase_4"/>
</dbReference>
<dbReference type="GO" id="GO:0016787">
    <property type="term" value="F:hydrolase activity"/>
    <property type="evidence" value="ECO:0007669"/>
    <property type="project" value="UniProtKB-KW"/>
</dbReference>
<proteinExistence type="predicted"/>
<dbReference type="PANTHER" id="PTHR43358:SF4">
    <property type="entry name" value="ALPHA_BETA HYDROLASE FOLD-1 DOMAIN-CONTAINING PROTEIN"/>
    <property type="match status" value="1"/>
</dbReference>
<reference evidence="2" key="1">
    <citation type="submission" date="2023-07" db="EMBL/GenBank/DDBJ databases">
        <authorList>
            <person name="Kim M.K."/>
        </authorList>
    </citation>
    <scope>NUCLEOTIDE SEQUENCE</scope>
    <source>
        <strain evidence="2">CA1-15</strain>
    </source>
</reference>
<dbReference type="PANTHER" id="PTHR43358">
    <property type="entry name" value="ALPHA/BETA-HYDROLASE"/>
    <property type="match status" value="1"/>
</dbReference>
<name>A0ABT8ZYT0_9SPHN</name>
<dbReference type="InterPro" id="IPR029058">
    <property type="entry name" value="AB_hydrolase_fold"/>
</dbReference>
<keyword evidence="3" id="KW-1185">Reference proteome</keyword>
<dbReference type="EMBL" id="JAUQSZ010000002">
    <property type="protein sequence ID" value="MDO7841612.1"/>
    <property type="molecule type" value="Genomic_DNA"/>
</dbReference>
<dbReference type="RefSeq" id="WP_304560054.1">
    <property type="nucleotide sequence ID" value="NZ_JAUQSZ010000002.1"/>
</dbReference>
<protein>
    <submittedName>
        <fullName evidence="2">Alpha/beta fold hydrolase</fullName>
    </submittedName>
</protein>
<organism evidence="2 3">
    <name type="scientific">Sphingomonas immobilis</name>
    <dbReference type="NCBI Taxonomy" id="3063997"/>
    <lineage>
        <taxon>Bacteria</taxon>
        <taxon>Pseudomonadati</taxon>
        <taxon>Pseudomonadota</taxon>
        <taxon>Alphaproteobacteria</taxon>
        <taxon>Sphingomonadales</taxon>
        <taxon>Sphingomonadaceae</taxon>
        <taxon>Sphingomonas</taxon>
    </lineage>
</organism>
<dbReference type="Pfam" id="PF12146">
    <property type="entry name" value="Hydrolase_4"/>
    <property type="match status" value="1"/>
</dbReference>
<comment type="caution">
    <text evidence="2">The sequence shown here is derived from an EMBL/GenBank/DDBJ whole genome shotgun (WGS) entry which is preliminary data.</text>
</comment>
<gene>
    <name evidence="2" type="ORF">Q5H94_04690</name>
</gene>
<dbReference type="InterPro" id="IPR052920">
    <property type="entry name" value="DNA-binding_regulatory"/>
</dbReference>
<dbReference type="Gene3D" id="3.40.50.1820">
    <property type="entry name" value="alpha/beta hydrolase"/>
    <property type="match status" value="1"/>
</dbReference>
<evidence type="ECO:0000259" key="1">
    <source>
        <dbReference type="Pfam" id="PF12146"/>
    </source>
</evidence>